<dbReference type="EMBL" id="CP001879">
    <property type="protein sequence ID" value="ADC52179.1"/>
    <property type="molecule type" value="Genomic_DNA"/>
</dbReference>
<accession>D3G1F3</accession>
<geneLocation type="plasmid" evidence="2 3">
    <name>pBpOF4-01</name>
</geneLocation>
<dbReference type="AlphaFoldDB" id="D3G1F3"/>
<name>D3G1F3_ALKPO</name>
<keyword evidence="2" id="KW-0614">Plasmid</keyword>
<proteinExistence type="predicted"/>
<feature type="region of interest" description="Disordered" evidence="1">
    <location>
        <begin position="283"/>
        <end position="304"/>
    </location>
</feature>
<feature type="compositionally biased region" description="Polar residues" evidence="1">
    <location>
        <begin position="283"/>
        <end position="302"/>
    </location>
</feature>
<sequence>MVCKFDIARVKVLFLLSIFFLIFTSFANFVAASETDVNKKLSKYDEEILQSLKSNKISVTTDLEVIKEVLLEESSEDNPLIQTFNIDEKSQDDYVDQAKIQVQIFEEINQTELINVIINYDEINDIEITPPSELVTQFSKESHYKIPYSMIVSTPEHVSVYNFDRFYFNEYENVSMDDKINIIDYMTLNNLDEGLDLQFVEVDQPHTYLYPESDDSISIQCIACVGYNRVSTTNTDEWVNVVPVHAIKGVDTTLTISRNSNTSTSFQTRTIFKNGSAEVSGSRSISYGSQTTYPTRTGSSVSDEGRWARTQVRFANSLWRHPNGNEYRTKNATSWLGGTNWGSTTGGNGKSFSSVTGSEYLPGSSQRFSHSSTRTTSTGVNLTAYGVTAGISHTISNTSTISWLFSFKSGHGYNRYKVYNSPTINNLTAR</sequence>
<dbReference type="KEGG" id="bpf:BpOF4_20919"/>
<dbReference type="Proteomes" id="UP000001544">
    <property type="component" value="Plasmid pBpOF4-01"/>
</dbReference>
<organism evidence="2 3">
    <name type="scientific">Alkalihalophilus pseudofirmus (strain ATCC BAA-2126 / JCM 17055 / OF4)</name>
    <name type="common">Bacillus pseudofirmus</name>
    <dbReference type="NCBI Taxonomy" id="398511"/>
    <lineage>
        <taxon>Bacteria</taxon>
        <taxon>Bacillati</taxon>
        <taxon>Bacillota</taxon>
        <taxon>Bacilli</taxon>
        <taxon>Bacillales</taxon>
        <taxon>Bacillaceae</taxon>
        <taxon>Alkalihalophilus</taxon>
    </lineage>
</organism>
<protein>
    <submittedName>
        <fullName evidence="2">Uncharacterized protein</fullName>
    </submittedName>
</protein>
<dbReference type="HOGENOM" id="CLU_637226_0_0_9"/>
<reference evidence="2 3" key="1">
    <citation type="journal article" date="2011" name="Environ. Microbiol.">
        <title>Genome of alkaliphilic Bacillus pseudofirmus OF4 reveals adaptations that support the ability to grow in an external pH range from 7.5 to 11.4.</title>
        <authorList>
            <person name="Janto B."/>
            <person name="Ahmed A."/>
            <person name="Ito M."/>
            <person name="Liu J."/>
            <person name="Hicks D.B."/>
            <person name="Pagni S."/>
            <person name="Fackelmayer O.J."/>
            <person name="Smith T.A."/>
            <person name="Earl J."/>
            <person name="Elbourne L.D."/>
            <person name="Hassan K."/>
            <person name="Paulsen I.T."/>
            <person name="Kolsto A.B."/>
            <person name="Tourasse N.J."/>
            <person name="Ehrlich G.D."/>
            <person name="Boissy R."/>
            <person name="Ivey D.M."/>
            <person name="Li G."/>
            <person name="Xue Y."/>
            <person name="Ma Y."/>
            <person name="Hu F.Z."/>
            <person name="Krulwich T.A."/>
        </authorList>
    </citation>
    <scope>NUCLEOTIDE SEQUENCE [LARGE SCALE GENOMIC DNA]</scope>
    <source>
        <strain evidence="3">ATCC BAA-2126 / JCM 17055 / OF4</strain>
    </source>
</reference>
<evidence type="ECO:0000256" key="1">
    <source>
        <dbReference type="SAM" id="MobiDB-lite"/>
    </source>
</evidence>
<gene>
    <name evidence="2" type="ordered locus">BpOF4_20919</name>
</gene>
<evidence type="ECO:0000313" key="2">
    <source>
        <dbReference type="EMBL" id="ADC52179.1"/>
    </source>
</evidence>
<keyword evidence="3" id="KW-1185">Reference proteome</keyword>
<evidence type="ECO:0000313" key="3">
    <source>
        <dbReference type="Proteomes" id="UP000001544"/>
    </source>
</evidence>
<dbReference type="RefSeq" id="WP_012961090.1">
    <property type="nucleotide sequence ID" value="NC_013792.1"/>
</dbReference>